<dbReference type="PANTHER" id="PTHR24148">
    <property type="entry name" value="ANKYRIN REPEAT DOMAIN-CONTAINING PROTEIN 39 HOMOLOG-RELATED"/>
    <property type="match status" value="1"/>
</dbReference>
<dbReference type="InterPro" id="IPR010730">
    <property type="entry name" value="HET"/>
</dbReference>
<feature type="domain" description="Heterokaryon incompatibility" evidence="1">
    <location>
        <begin position="50"/>
        <end position="209"/>
    </location>
</feature>
<dbReference type="AlphaFoldDB" id="A0AA38X684"/>
<keyword evidence="3" id="KW-1185">Reference proteome</keyword>
<dbReference type="InterPro" id="IPR052895">
    <property type="entry name" value="HetReg/Transcr_Mod"/>
</dbReference>
<dbReference type="PANTHER" id="PTHR24148:SF73">
    <property type="entry name" value="HET DOMAIN PROTEIN (AFU_ORTHOLOGUE AFUA_8G01020)"/>
    <property type="match status" value="1"/>
</dbReference>
<evidence type="ECO:0000313" key="2">
    <source>
        <dbReference type="EMBL" id="KAJ9607620.1"/>
    </source>
</evidence>
<reference evidence="2" key="1">
    <citation type="submission" date="2022-10" db="EMBL/GenBank/DDBJ databases">
        <title>Culturing micro-colonial fungi from biological soil crusts in the Mojave desert and describing Neophaeococcomyces mojavensis, and introducing the new genera and species Taxawa tesnikishii.</title>
        <authorList>
            <person name="Kurbessoian T."/>
            <person name="Stajich J.E."/>
        </authorList>
    </citation>
    <scope>NUCLEOTIDE SEQUENCE</scope>
    <source>
        <strain evidence="2">TK_41</strain>
    </source>
</reference>
<evidence type="ECO:0000313" key="3">
    <source>
        <dbReference type="Proteomes" id="UP001172673"/>
    </source>
</evidence>
<sequence length="410" mass="48396">MSSQAEYFRYTPLNLAQQSFRLINVLSRAPDGEIRCFMYNTFHQQQYREFTALSYEWGNRPVQFRIWINVIRFPVRPNLYSFFQHLSTLYPAGYDRLWIDALCIDQNNVKERNHQVSIMKNTYESAGKTLVWLGPNANGSDTVFHLLEKEFERRRRSGMLTEVPDTIVEQETMFDSTCIEKAGDDRRLKEMFRATTVRKYWERTWILQELVVSTSPILMCGTRMCPWSFWTAAMIYIDINWGFKNPYPLEIWKLKASKREAPTIEFTNLVRLLLHFRQSDCKDLHDKAYALVGLAGTGSQVPIDYRSTLETLYGQLVDVIDPRSSTPILDALDLALIFRVEPHLWSLFRFLSPYTKQADYEALLYTIPAEWDRIFDHLRQRWEMYGAPGVCGPGFVRECRTLYRDYYDQQ</sequence>
<dbReference type="EMBL" id="JAPDRK010000011">
    <property type="protein sequence ID" value="KAJ9607620.1"/>
    <property type="molecule type" value="Genomic_DNA"/>
</dbReference>
<evidence type="ECO:0000259" key="1">
    <source>
        <dbReference type="Pfam" id="PF06985"/>
    </source>
</evidence>
<organism evidence="2 3">
    <name type="scientific">Cladophialophora chaetospira</name>
    <dbReference type="NCBI Taxonomy" id="386627"/>
    <lineage>
        <taxon>Eukaryota</taxon>
        <taxon>Fungi</taxon>
        <taxon>Dikarya</taxon>
        <taxon>Ascomycota</taxon>
        <taxon>Pezizomycotina</taxon>
        <taxon>Eurotiomycetes</taxon>
        <taxon>Chaetothyriomycetidae</taxon>
        <taxon>Chaetothyriales</taxon>
        <taxon>Herpotrichiellaceae</taxon>
        <taxon>Cladophialophora</taxon>
    </lineage>
</organism>
<dbReference type="Proteomes" id="UP001172673">
    <property type="component" value="Unassembled WGS sequence"/>
</dbReference>
<name>A0AA38X684_9EURO</name>
<proteinExistence type="predicted"/>
<gene>
    <name evidence="2" type="ORF">H2200_007698</name>
</gene>
<protein>
    <recommendedName>
        <fullName evidence="1">Heterokaryon incompatibility domain-containing protein</fullName>
    </recommendedName>
</protein>
<dbReference type="Pfam" id="PF06985">
    <property type="entry name" value="HET"/>
    <property type="match status" value="1"/>
</dbReference>
<comment type="caution">
    <text evidence="2">The sequence shown here is derived from an EMBL/GenBank/DDBJ whole genome shotgun (WGS) entry which is preliminary data.</text>
</comment>
<accession>A0AA38X684</accession>